<sequence>MNDAMIAQIPHKCSEQSLQKRFFVRPDMNSQMRTRFQNKLFQKSIQWKESYSRQQEGCFHACVLRSTNNCTVRTRKEKLQELLLMSSMVQ</sequence>
<accession>A0A2G5F280</accession>
<dbReference type="EMBL" id="KZ305019">
    <property type="protein sequence ID" value="PIA62060.1"/>
    <property type="molecule type" value="Genomic_DNA"/>
</dbReference>
<organism evidence="1 2">
    <name type="scientific">Aquilegia coerulea</name>
    <name type="common">Rocky mountain columbine</name>
    <dbReference type="NCBI Taxonomy" id="218851"/>
    <lineage>
        <taxon>Eukaryota</taxon>
        <taxon>Viridiplantae</taxon>
        <taxon>Streptophyta</taxon>
        <taxon>Embryophyta</taxon>
        <taxon>Tracheophyta</taxon>
        <taxon>Spermatophyta</taxon>
        <taxon>Magnoliopsida</taxon>
        <taxon>Ranunculales</taxon>
        <taxon>Ranunculaceae</taxon>
        <taxon>Thalictroideae</taxon>
        <taxon>Aquilegia</taxon>
    </lineage>
</organism>
<protein>
    <submittedName>
        <fullName evidence="1">Uncharacterized protein</fullName>
    </submittedName>
</protein>
<dbReference type="AlphaFoldDB" id="A0A2G5F280"/>
<proteinExistence type="predicted"/>
<keyword evidence="2" id="KW-1185">Reference proteome</keyword>
<gene>
    <name evidence="1" type="ORF">AQUCO_00200202v1</name>
</gene>
<evidence type="ECO:0000313" key="2">
    <source>
        <dbReference type="Proteomes" id="UP000230069"/>
    </source>
</evidence>
<dbReference type="Proteomes" id="UP000230069">
    <property type="component" value="Unassembled WGS sequence"/>
</dbReference>
<evidence type="ECO:0000313" key="1">
    <source>
        <dbReference type="EMBL" id="PIA62060.1"/>
    </source>
</evidence>
<name>A0A2G5F280_AQUCA</name>
<reference evidence="1 2" key="1">
    <citation type="submission" date="2017-09" db="EMBL/GenBank/DDBJ databases">
        <title>WGS assembly of Aquilegia coerulea Goldsmith.</title>
        <authorList>
            <person name="Hodges S."/>
            <person name="Kramer E."/>
            <person name="Nordborg M."/>
            <person name="Tomkins J."/>
            <person name="Borevitz J."/>
            <person name="Derieg N."/>
            <person name="Yan J."/>
            <person name="Mihaltcheva S."/>
            <person name="Hayes R.D."/>
            <person name="Rokhsar D."/>
        </authorList>
    </citation>
    <scope>NUCLEOTIDE SEQUENCE [LARGE SCALE GENOMIC DNA]</scope>
    <source>
        <strain evidence="2">cv. Goldsmith</strain>
    </source>
</reference>
<dbReference type="InParanoid" id="A0A2G5F280"/>